<dbReference type="Proteomes" id="UP000182264">
    <property type="component" value="Chromosome"/>
</dbReference>
<proteinExistence type="predicted"/>
<dbReference type="PANTHER" id="PTHR37421:SF1">
    <property type="entry name" value="UPF0260 PROTEIN YCGN"/>
    <property type="match status" value="1"/>
</dbReference>
<dbReference type="InterPro" id="IPR008228">
    <property type="entry name" value="UCP006173"/>
</dbReference>
<dbReference type="PANTHER" id="PTHR37421">
    <property type="entry name" value="UPF0260 PROTEIN YCGN"/>
    <property type="match status" value="1"/>
</dbReference>
<dbReference type="EMBL" id="CP015518">
    <property type="protein sequence ID" value="APG25993.1"/>
    <property type="molecule type" value="Genomic_DNA"/>
</dbReference>
<keyword evidence="2" id="KW-1185">Reference proteome</keyword>
<dbReference type="AlphaFoldDB" id="A0A1L3GJ76"/>
<gene>
    <name evidence="1" type="ORF">A7E75_13985</name>
</gene>
<name>A0A1L3GJ76_SYNAC</name>
<evidence type="ECO:0008006" key="3">
    <source>
        <dbReference type="Google" id="ProtNLM"/>
    </source>
</evidence>
<dbReference type="RefSeq" id="WP_072287832.1">
    <property type="nucleotide sequence ID" value="NZ_CP015455.1"/>
</dbReference>
<dbReference type="KEGG" id="pace:A6070_08010"/>
<dbReference type="OrthoDB" id="9786855at2"/>
<evidence type="ECO:0000313" key="2">
    <source>
        <dbReference type="Proteomes" id="UP000182264"/>
    </source>
</evidence>
<accession>A0A1L3GJ76</accession>
<reference evidence="1 2" key="1">
    <citation type="journal article" date="2017" name="Genome Announc.">
        <title>Complete Genome Sequences of Two Acetylene-Fermenting Pelobacter acetylenicus Strains.</title>
        <authorList>
            <person name="Sutton J.M."/>
            <person name="Baesman S.M."/>
            <person name="Fierst J.L."/>
            <person name="Poret-Peterson A.T."/>
            <person name="Oremland R.S."/>
            <person name="Dunlap D.S."/>
            <person name="Akob D.M."/>
        </authorList>
    </citation>
    <scope>NUCLEOTIDE SEQUENCE [LARGE SCALE GENOMIC DNA]</scope>
    <source>
        <strain evidence="1 2">DSM 3247</strain>
    </source>
</reference>
<protein>
    <recommendedName>
        <fullName evidence="3">Flagellin N-methylase</fullName>
    </recommendedName>
</protein>
<organism evidence="1 2">
    <name type="scientific">Syntrophotalea acetylenica</name>
    <name type="common">Pelobacter acetylenicus</name>
    <dbReference type="NCBI Taxonomy" id="29542"/>
    <lineage>
        <taxon>Bacteria</taxon>
        <taxon>Pseudomonadati</taxon>
        <taxon>Thermodesulfobacteriota</taxon>
        <taxon>Desulfuromonadia</taxon>
        <taxon>Desulfuromonadales</taxon>
        <taxon>Syntrophotaleaceae</taxon>
        <taxon>Syntrophotalea</taxon>
    </lineage>
</organism>
<evidence type="ECO:0000313" key="1">
    <source>
        <dbReference type="EMBL" id="APG25993.1"/>
    </source>
</evidence>
<dbReference type="STRING" id="29542.A6070_08010"/>
<sequence>MRLTKWEAICRQCGACCFEKVVDRHGRWHTSDIACRFLDVVSRRCKVYHKRFEVGEGCIKLTPEIVRDADWLPEDCAYVQYMRGNSMCQDEPAEPENPAGP</sequence>